<dbReference type="Gene3D" id="2.70.170.10">
    <property type="entry name" value="Neurotransmitter-gated ion-channel ligand-binding domain"/>
    <property type="match status" value="1"/>
</dbReference>
<dbReference type="SUPFAM" id="SSF63712">
    <property type="entry name" value="Nicotinic receptor ligand binding domain-like"/>
    <property type="match status" value="1"/>
</dbReference>
<evidence type="ECO:0008006" key="10">
    <source>
        <dbReference type="Google" id="ProtNLM"/>
    </source>
</evidence>
<dbReference type="InterPro" id="IPR006202">
    <property type="entry name" value="Neur_chan_lig-bd"/>
</dbReference>
<dbReference type="CDD" id="cd18989">
    <property type="entry name" value="LGIC_ECD_cation"/>
    <property type="match status" value="1"/>
</dbReference>
<reference evidence="8 9" key="1">
    <citation type="submission" date="2018-04" db="EMBL/GenBank/DDBJ databases">
        <title>The genome of golden apple snail Pomacea canaliculata provides insight into stress tolerance and invasive adaptation.</title>
        <authorList>
            <person name="Liu C."/>
            <person name="Liu B."/>
            <person name="Ren Y."/>
            <person name="Zhang Y."/>
            <person name="Wang H."/>
            <person name="Li S."/>
            <person name="Jiang F."/>
            <person name="Yin L."/>
            <person name="Zhang G."/>
            <person name="Qian W."/>
            <person name="Fan W."/>
        </authorList>
    </citation>
    <scope>NUCLEOTIDE SEQUENCE [LARGE SCALE GENOMIC DNA]</scope>
    <source>
        <strain evidence="8">SZHN2017</strain>
        <tissue evidence="8">Muscle</tissue>
    </source>
</reference>
<keyword evidence="4 5" id="KW-0472">Membrane</keyword>
<dbReference type="PANTHER" id="PTHR18945">
    <property type="entry name" value="NEUROTRANSMITTER GATED ION CHANNEL"/>
    <property type="match status" value="1"/>
</dbReference>
<evidence type="ECO:0000256" key="1">
    <source>
        <dbReference type="ARBA" id="ARBA00004141"/>
    </source>
</evidence>
<dbReference type="SUPFAM" id="SSF90112">
    <property type="entry name" value="Neurotransmitter-gated ion-channel transmembrane pore"/>
    <property type="match status" value="1"/>
</dbReference>
<keyword evidence="2 5" id="KW-0812">Transmembrane</keyword>
<dbReference type="OrthoDB" id="5809364at2759"/>
<dbReference type="PRINTS" id="PR00252">
    <property type="entry name" value="NRIONCHANNEL"/>
</dbReference>
<feature type="transmembrane region" description="Helical" evidence="5">
    <location>
        <begin position="249"/>
        <end position="270"/>
    </location>
</feature>
<sequence>MSVTSRSRYQGSGGHRLVWIVVMSLATNSVCFALNNQNYRLEKDLLRNYSRTVRPVQNLNTIINVSITFVVFSIFHIDEQNQAMTQNSYIALRWFDEFLKWDPQEYGGLTTIELSSKAIWLPYMDSINTFDPSSLFSSDQLSNAVVQASGQITWFQQNVLTTICRMDITYFPFDSQLCNISVSMWTSSTSQVQISEVVARQDDVFFVENSQWILKSLEATLGETSFGNESYSAFTVSFYLKRRRMFHTLTLIIPNVLLALLASLVFLIPSDGGEKMSFIMGLLLATGVSLTVLMDIMPRSSLHISVLMIYIGALSITSGLAVVASTCIVFCCSLQGTVGPKTLLLFKLLRKIICKDLHVSKQRVDPHIHVKIPNESKLHKQASPRSAAIHNLYDLQKDKPTSQETVARDDEEDHITWREVGAVLDQVCFRITIILIAIPGVKRWQCCVVGVSGVCLQQHERAFDRTETDYYRLQTDLLTDYNSAVSQFWMPAPQQQ</sequence>
<evidence type="ECO:0000313" key="8">
    <source>
        <dbReference type="EMBL" id="PVD24026.1"/>
    </source>
</evidence>
<feature type="domain" description="Neurotransmitter-gated ion-channel transmembrane" evidence="7">
    <location>
        <begin position="251"/>
        <end position="330"/>
    </location>
</feature>
<dbReference type="GO" id="GO:0005230">
    <property type="term" value="F:extracellular ligand-gated monoatomic ion channel activity"/>
    <property type="evidence" value="ECO:0007669"/>
    <property type="project" value="InterPro"/>
</dbReference>
<dbReference type="Proteomes" id="UP000245119">
    <property type="component" value="Linkage Group LG9"/>
</dbReference>
<dbReference type="InterPro" id="IPR038050">
    <property type="entry name" value="Neuro_actylchol_rec"/>
</dbReference>
<evidence type="ECO:0000256" key="4">
    <source>
        <dbReference type="ARBA" id="ARBA00023136"/>
    </source>
</evidence>
<dbReference type="FunFam" id="2.70.170.10:FF:000028">
    <property type="entry name" value="AcetylCholine Receptor"/>
    <property type="match status" value="1"/>
</dbReference>
<evidence type="ECO:0000259" key="6">
    <source>
        <dbReference type="Pfam" id="PF02931"/>
    </source>
</evidence>
<keyword evidence="3 5" id="KW-1133">Transmembrane helix</keyword>
<dbReference type="InterPro" id="IPR006201">
    <property type="entry name" value="Neur_channel"/>
</dbReference>
<dbReference type="GO" id="GO:0016020">
    <property type="term" value="C:membrane"/>
    <property type="evidence" value="ECO:0007669"/>
    <property type="project" value="UniProtKB-SubCell"/>
</dbReference>
<proteinExistence type="inferred from homology"/>
<keyword evidence="5" id="KW-0407">Ion channel</keyword>
<dbReference type="Pfam" id="PF02931">
    <property type="entry name" value="Neur_chan_LBD"/>
    <property type="match status" value="1"/>
</dbReference>
<evidence type="ECO:0000313" key="9">
    <source>
        <dbReference type="Proteomes" id="UP000245119"/>
    </source>
</evidence>
<dbReference type="Pfam" id="PF02932">
    <property type="entry name" value="Neur_chan_memb"/>
    <property type="match status" value="1"/>
</dbReference>
<comment type="subcellular location">
    <subcellularLocation>
        <location evidence="1">Membrane</location>
        <topology evidence="1">Multi-pass membrane protein</topology>
    </subcellularLocation>
</comment>
<evidence type="ECO:0000259" key="7">
    <source>
        <dbReference type="Pfam" id="PF02932"/>
    </source>
</evidence>
<accession>A0A2T7NS92</accession>
<dbReference type="PROSITE" id="PS00236">
    <property type="entry name" value="NEUROTR_ION_CHANNEL"/>
    <property type="match status" value="1"/>
</dbReference>
<dbReference type="Gene3D" id="1.20.58.390">
    <property type="entry name" value="Neurotransmitter-gated ion-channel transmembrane domain"/>
    <property type="match status" value="1"/>
</dbReference>
<feature type="transmembrane region" description="Helical" evidence="5">
    <location>
        <begin position="16"/>
        <end position="35"/>
    </location>
</feature>
<name>A0A2T7NS92_POMCA</name>
<dbReference type="InterPro" id="IPR036734">
    <property type="entry name" value="Neur_chan_lig-bd_sf"/>
</dbReference>
<keyword evidence="5" id="KW-0406">Ion transport</keyword>
<dbReference type="EMBL" id="PZQS01000009">
    <property type="protein sequence ID" value="PVD24026.1"/>
    <property type="molecule type" value="Genomic_DNA"/>
</dbReference>
<feature type="transmembrane region" description="Helical" evidence="5">
    <location>
        <begin position="276"/>
        <end position="294"/>
    </location>
</feature>
<dbReference type="STRING" id="400727.A0A2T7NS92"/>
<keyword evidence="9" id="KW-1185">Reference proteome</keyword>
<feature type="transmembrane region" description="Helical" evidence="5">
    <location>
        <begin position="306"/>
        <end position="324"/>
    </location>
</feature>
<comment type="caution">
    <text evidence="8">The sequence shown here is derived from an EMBL/GenBank/DDBJ whole genome shotgun (WGS) entry which is preliminary data.</text>
</comment>
<dbReference type="InterPro" id="IPR018000">
    <property type="entry name" value="Neurotransmitter_ion_chnl_CS"/>
</dbReference>
<dbReference type="GO" id="GO:0004888">
    <property type="term" value="F:transmembrane signaling receptor activity"/>
    <property type="evidence" value="ECO:0007669"/>
    <property type="project" value="InterPro"/>
</dbReference>
<evidence type="ECO:0000256" key="3">
    <source>
        <dbReference type="ARBA" id="ARBA00022989"/>
    </source>
</evidence>
<evidence type="ECO:0000256" key="2">
    <source>
        <dbReference type="ARBA" id="ARBA00022692"/>
    </source>
</evidence>
<dbReference type="AlphaFoldDB" id="A0A2T7NS92"/>
<feature type="domain" description="Neurotransmitter-gated ion-channel ligand-binding" evidence="6">
    <location>
        <begin position="40"/>
        <end position="243"/>
    </location>
</feature>
<gene>
    <name evidence="8" type="ORF">C0Q70_14495</name>
</gene>
<keyword evidence="5" id="KW-0813">Transport</keyword>
<dbReference type="InterPro" id="IPR006029">
    <property type="entry name" value="Neurotrans-gated_channel_TM"/>
</dbReference>
<protein>
    <recommendedName>
        <fullName evidence="10">Neurotransmitter-gated ion-channel ligand-binding domain-containing protein</fullName>
    </recommendedName>
</protein>
<comment type="similarity">
    <text evidence="5">Belongs to the ligand-gated ion channel (TC 1.A.9) family.</text>
</comment>
<organism evidence="8 9">
    <name type="scientific">Pomacea canaliculata</name>
    <name type="common">Golden apple snail</name>
    <dbReference type="NCBI Taxonomy" id="400727"/>
    <lineage>
        <taxon>Eukaryota</taxon>
        <taxon>Metazoa</taxon>
        <taxon>Spiralia</taxon>
        <taxon>Lophotrochozoa</taxon>
        <taxon>Mollusca</taxon>
        <taxon>Gastropoda</taxon>
        <taxon>Caenogastropoda</taxon>
        <taxon>Architaenioglossa</taxon>
        <taxon>Ampullarioidea</taxon>
        <taxon>Ampullariidae</taxon>
        <taxon>Pomacea</taxon>
    </lineage>
</organism>
<evidence type="ECO:0000256" key="5">
    <source>
        <dbReference type="RuleBase" id="RU000687"/>
    </source>
</evidence>
<dbReference type="InterPro" id="IPR036719">
    <property type="entry name" value="Neuro-gated_channel_TM_sf"/>
</dbReference>
<feature type="transmembrane region" description="Helical" evidence="5">
    <location>
        <begin position="55"/>
        <end position="75"/>
    </location>
</feature>